<feature type="domain" description="PAC" evidence="11">
    <location>
        <begin position="827"/>
        <end position="880"/>
    </location>
</feature>
<dbReference type="InterPro" id="IPR029016">
    <property type="entry name" value="GAF-like_dom_sf"/>
</dbReference>
<evidence type="ECO:0000256" key="4">
    <source>
        <dbReference type="ARBA" id="ARBA00022679"/>
    </source>
</evidence>
<dbReference type="CDD" id="cd00082">
    <property type="entry name" value="HisKA"/>
    <property type="match status" value="1"/>
</dbReference>
<evidence type="ECO:0000259" key="10">
    <source>
        <dbReference type="PROSITE" id="PS50112"/>
    </source>
</evidence>
<evidence type="ECO:0000256" key="1">
    <source>
        <dbReference type="ARBA" id="ARBA00000085"/>
    </source>
</evidence>
<dbReference type="Gene3D" id="3.30.565.10">
    <property type="entry name" value="Histidine kinase-like ATPase, C-terminal domain"/>
    <property type="match status" value="1"/>
</dbReference>
<dbReference type="InterPro" id="IPR000700">
    <property type="entry name" value="PAS-assoc_C"/>
</dbReference>
<dbReference type="PRINTS" id="PR00344">
    <property type="entry name" value="BCTRLSENSOR"/>
</dbReference>
<feature type="domain" description="PAC" evidence="11">
    <location>
        <begin position="1121"/>
        <end position="1174"/>
    </location>
</feature>
<dbReference type="SMART" id="SM00065">
    <property type="entry name" value="GAF"/>
    <property type="match status" value="2"/>
</dbReference>
<dbReference type="Pfam" id="PF08447">
    <property type="entry name" value="PAS_3"/>
    <property type="match status" value="3"/>
</dbReference>
<keyword evidence="8" id="KW-0472">Membrane</keyword>
<dbReference type="SUPFAM" id="SSF55781">
    <property type="entry name" value="GAF domain-like"/>
    <property type="match status" value="2"/>
</dbReference>
<dbReference type="InterPro" id="IPR001610">
    <property type="entry name" value="PAC"/>
</dbReference>
<feature type="domain" description="PAC" evidence="11">
    <location>
        <begin position="692"/>
        <end position="747"/>
    </location>
</feature>
<keyword evidence="8" id="KW-1133">Transmembrane helix</keyword>
<feature type="domain" description="Histidine kinase" evidence="9">
    <location>
        <begin position="1394"/>
        <end position="1650"/>
    </location>
</feature>
<dbReference type="PROSITE" id="PS50113">
    <property type="entry name" value="PAC"/>
    <property type="match status" value="6"/>
</dbReference>
<evidence type="ECO:0000256" key="5">
    <source>
        <dbReference type="ARBA" id="ARBA00022777"/>
    </source>
</evidence>
<proteinExistence type="predicted"/>
<dbReference type="PANTHER" id="PTHR43304">
    <property type="entry name" value="PHYTOCHROME-LIKE PROTEIN CPH1"/>
    <property type="match status" value="1"/>
</dbReference>
<evidence type="ECO:0000256" key="3">
    <source>
        <dbReference type="ARBA" id="ARBA00022553"/>
    </source>
</evidence>
<evidence type="ECO:0000256" key="8">
    <source>
        <dbReference type="SAM" id="Phobius"/>
    </source>
</evidence>
<dbReference type="Pfam" id="PF08448">
    <property type="entry name" value="PAS_4"/>
    <property type="match status" value="4"/>
</dbReference>
<dbReference type="InterPro" id="IPR013655">
    <property type="entry name" value="PAS_fold_3"/>
</dbReference>
<dbReference type="Pfam" id="PF13185">
    <property type="entry name" value="GAF_2"/>
    <property type="match status" value="1"/>
</dbReference>
<gene>
    <name evidence="12" type="primary">zraS_2</name>
    <name evidence="12" type="ORF">E5S67_02161</name>
</gene>
<evidence type="ECO:0000256" key="6">
    <source>
        <dbReference type="ARBA" id="ARBA00023012"/>
    </source>
</evidence>
<dbReference type="InterPro" id="IPR036890">
    <property type="entry name" value="HATPase_C_sf"/>
</dbReference>
<dbReference type="SMART" id="SM00388">
    <property type="entry name" value="HisKA"/>
    <property type="match status" value="1"/>
</dbReference>
<dbReference type="RefSeq" id="WP_172187044.1">
    <property type="nucleotide sequence ID" value="NZ_CAWPPK010000235.1"/>
</dbReference>
<evidence type="ECO:0000259" key="9">
    <source>
        <dbReference type="PROSITE" id="PS50109"/>
    </source>
</evidence>
<comment type="caution">
    <text evidence="12">The sequence shown here is derived from an EMBL/GenBank/DDBJ whole genome shotgun (WGS) entry which is preliminary data.</text>
</comment>
<keyword evidence="8" id="KW-0812">Transmembrane</keyword>
<dbReference type="Pfam" id="PF02518">
    <property type="entry name" value="HATPase_c"/>
    <property type="match status" value="1"/>
</dbReference>
<dbReference type="SUPFAM" id="SSF47384">
    <property type="entry name" value="Homodimeric domain of signal transducing histidine kinase"/>
    <property type="match status" value="1"/>
</dbReference>
<evidence type="ECO:0000256" key="2">
    <source>
        <dbReference type="ARBA" id="ARBA00012438"/>
    </source>
</evidence>
<dbReference type="InterPro" id="IPR004358">
    <property type="entry name" value="Sig_transdc_His_kin-like_C"/>
</dbReference>
<dbReference type="SUPFAM" id="SSF55874">
    <property type="entry name" value="ATPase domain of HSP90 chaperone/DNA topoisomerase II/histidine kinase"/>
    <property type="match status" value="1"/>
</dbReference>
<dbReference type="InterPro" id="IPR003018">
    <property type="entry name" value="GAF"/>
</dbReference>
<dbReference type="SMART" id="SM00091">
    <property type="entry name" value="PAS"/>
    <property type="match status" value="7"/>
</dbReference>
<keyword evidence="7" id="KW-0175">Coiled coil</keyword>
<accession>A0ABX2CVK3</accession>
<feature type="domain" description="PAS" evidence="10">
    <location>
        <begin position="619"/>
        <end position="676"/>
    </location>
</feature>
<dbReference type="InterPro" id="IPR013656">
    <property type="entry name" value="PAS_4"/>
</dbReference>
<feature type="domain" description="PAC" evidence="11">
    <location>
        <begin position="307"/>
        <end position="363"/>
    </location>
</feature>
<dbReference type="Pfam" id="PF01590">
    <property type="entry name" value="GAF"/>
    <property type="match status" value="1"/>
</dbReference>
<dbReference type="InterPro" id="IPR000014">
    <property type="entry name" value="PAS"/>
</dbReference>
<dbReference type="EC" id="2.7.13.3" evidence="2"/>
<dbReference type="Proteomes" id="UP000702425">
    <property type="component" value="Unassembled WGS sequence"/>
</dbReference>
<keyword evidence="13" id="KW-1185">Reference proteome</keyword>
<feature type="domain" description="PAS" evidence="10">
    <location>
        <begin position="748"/>
        <end position="825"/>
    </location>
</feature>
<name>A0ABX2CVK3_9CYAN</name>
<feature type="domain" description="PAS" evidence="10">
    <location>
        <begin position="364"/>
        <end position="434"/>
    </location>
</feature>
<keyword evidence="4 12" id="KW-0808">Transferase</keyword>
<dbReference type="Gene3D" id="3.30.450.40">
    <property type="match status" value="2"/>
</dbReference>
<dbReference type="SMART" id="SM00387">
    <property type="entry name" value="HATPase_c"/>
    <property type="match status" value="1"/>
</dbReference>
<dbReference type="CDD" id="cd00130">
    <property type="entry name" value="PAS"/>
    <property type="match status" value="6"/>
</dbReference>
<keyword evidence="6" id="KW-0902">Two-component regulatory system</keyword>
<feature type="domain" description="PAC" evidence="11">
    <location>
        <begin position="437"/>
        <end position="489"/>
    </location>
</feature>
<evidence type="ECO:0000313" key="13">
    <source>
        <dbReference type="Proteomes" id="UP000702425"/>
    </source>
</evidence>
<dbReference type="InterPro" id="IPR036097">
    <property type="entry name" value="HisK_dim/P_sf"/>
</dbReference>
<dbReference type="InterPro" id="IPR052162">
    <property type="entry name" value="Sensor_kinase/Photoreceptor"/>
</dbReference>
<evidence type="ECO:0000259" key="11">
    <source>
        <dbReference type="PROSITE" id="PS50113"/>
    </source>
</evidence>
<dbReference type="InterPro" id="IPR003594">
    <property type="entry name" value="HATPase_dom"/>
</dbReference>
<feature type="coiled-coil region" evidence="7">
    <location>
        <begin position="1358"/>
        <end position="1385"/>
    </location>
</feature>
<feature type="domain" description="PAS" evidence="10">
    <location>
        <begin position="139"/>
        <end position="188"/>
    </location>
</feature>
<dbReference type="InterPro" id="IPR003661">
    <property type="entry name" value="HisK_dim/P_dom"/>
</dbReference>
<keyword evidence="3" id="KW-0597">Phosphoprotein</keyword>
<dbReference type="PROSITE" id="PS50109">
    <property type="entry name" value="HIS_KIN"/>
    <property type="match status" value="1"/>
</dbReference>
<dbReference type="Gene3D" id="1.10.287.130">
    <property type="match status" value="1"/>
</dbReference>
<dbReference type="NCBIfam" id="TIGR00229">
    <property type="entry name" value="sensory_box"/>
    <property type="match status" value="7"/>
</dbReference>
<keyword evidence="5" id="KW-0418">Kinase</keyword>
<feature type="transmembrane region" description="Helical" evidence="8">
    <location>
        <begin position="79"/>
        <end position="99"/>
    </location>
</feature>
<feature type="domain" description="PAC" evidence="11">
    <location>
        <begin position="567"/>
        <end position="618"/>
    </location>
</feature>
<dbReference type="PANTHER" id="PTHR43304:SF1">
    <property type="entry name" value="PAC DOMAIN-CONTAINING PROTEIN"/>
    <property type="match status" value="1"/>
</dbReference>
<dbReference type="InterPro" id="IPR005467">
    <property type="entry name" value="His_kinase_dom"/>
</dbReference>
<comment type="catalytic activity">
    <reaction evidence="1">
        <text>ATP + protein L-histidine = ADP + protein N-phospho-L-histidine.</text>
        <dbReference type="EC" id="2.7.13.3"/>
    </reaction>
</comment>
<organism evidence="12 13">
    <name type="scientific">Microcoleus asticus IPMA8</name>
    <dbReference type="NCBI Taxonomy" id="2563858"/>
    <lineage>
        <taxon>Bacteria</taxon>
        <taxon>Bacillati</taxon>
        <taxon>Cyanobacteriota</taxon>
        <taxon>Cyanophyceae</taxon>
        <taxon>Oscillatoriophycideae</taxon>
        <taxon>Oscillatoriales</taxon>
        <taxon>Microcoleaceae</taxon>
        <taxon>Microcoleus</taxon>
        <taxon>Microcoleus asticus</taxon>
    </lineage>
</organism>
<dbReference type="EMBL" id="SRRZ01000031">
    <property type="protein sequence ID" value="NQE34435.1"/>
    <property type="molecule type" value="Genomic_DNA"/>
</dbReference>
<evidence type="ECO:0000256" key="7">
    <source>
        <dbReference type="SAM" id="Coils"/>
    </source>
</evidence>
<dbReference type="SMART" id="SM00086">
    <property type="entry name" value="PAC"/>
    <property type="match status" value="6"/>
</dbReference>
<protein>
    <recommendedName>
        <fullName evidence="2">histidine kinase</fullName>
        <ecNumber evidence="2">2.7.13.3</ecNumber>
    </recommendedName>
</protein>
<dbReference type="GO" id="GO:0004673">
    <property type="term" value="F:protein histidine kinase activity"/>
    <property type="evidence" value="ECO:0007669"/>
    <property type="project" value="UniProtKB-EC"/>
</dbReference>
<evidence type="ECO:0000313" key="12">
    <source>
        <dbReference type="EMBL" id="NQE34435.1"/>
    </source>
</evidence>
<dbReference type="Gene3D" id="3.30.450.20">
    <property type="entry name" value="PAS domain"/>
    <property type="match status" value="7"/>
</dbReference>
<feature type="transmembrane region" description="Helical" evidence="8">
    <location>
        <begin position="46"/>
        <end position="67"/>
    </location>
</feature>
<dbReference type="SUPFAM" id="SSF55785">
    <property type="entry name" value="PYP-like sensor domain (PAS domain)"/>
    <property type="match status" value="7"/>
</dbReference>
<dbReference type="PROSITE" id="PS50112">
    <property type="entry name" value="PAS"/>
    <property type="match status" value="4"/>
</dbReference>
<reference evidence="12 13" key="1">
    <citation type="journal article" date="2020" name="Sci. Rep.">
        <title>A novel cyanobacterial geosmin producer, revising GeoA distribution and dispersion patterns in Bacteria.</title>
        <authorList>
            <person name="Churro C."/>
            <person name="Semedo-Aguiar A.P."/>
            <person name="Silva A.D."/>
            <person name="Pereira-Leal J.B."/>
            <person name="Leite R.B."/>
        </authorList>
    </citation>
    <scope>NUCLEOTIDE SEQUENCE [LARGE SCALE GENOMIC DNA]</scope>
    <source>
        <strain evidence="12 13">IPMA8</strain>
    </source>
</reference>
<sequence length="1653" mass="184557">MKSSVHIEESNSTKLSNLLQLLLRKFTPAVTRIEKAEGSKQYEKKISLATIAPGSLFSILIIVLLILNGWLVAGSRDNLYGGQLALGFLGIANIVFLAVSARSNASAVAAQNDRPSSQPDGCDRFFSLSPDMLCVIGFDGYVTLINPAAEKILGYSPAEMIGKLFIEFVHPDDREITLKEVESIAAGNNTVGFENRWRCRNGSYKWIAWTATRFCEEELIYGVGRDITDRQRAQESLQYSNSILYSVIESTPDIICVKDIQGRYTIANSALAQFFEKPLEAILGTDDAGLFPAEMASKIIEIDSRVTAGEYLTYEEYIPKNGAVQTFLTAKYPWRDSQENIIGVVGISRDISDRIRAEKALQESEERYRCLIEATSQIVWDTKAAGEFVTEQTGWSAFTGQTYGELKGWGWLNAIHPDDRQHTAKIWSDAIANCTLYEVEHRLRRHDGEYRYMSVRGVPVLNADGSVRQWVGAHFDITDRKITEEQIQQQKEFLRSIYDGVDYSIFVIDVGEDGEFRYAGWNPATDLLGGISSEFGYGKTPQELFPEATAAMFRQNLIDCLEKGSSISREYPANFVPGEIWSILTLTPLQDPSGKIYRVVGSFTDITERKKAETQLREQEEFLNSIYNGSSQALFVIDVGADGEFRYAGWNTATEAYTGLLSADIKGKTPEEVFPPTVAADFRQRCVDCLAADSSISYEDSTELEGAQHWFMVTLTALRDASGRIYRLIGNSTNITDRKQAEAALQESQRFVERIANTSPNLLFVYDESEQRNVYSNREISDTLGYTRAEVENMGSNLLPTIIHPDDLAKFPGYFQQLENAPDGEVIEYEYRVRDRQNCLHWLVSRNIVFSRTEEGKIKQRLGAATDITQRKIAEQALAEQLKLSLFTADVGIALTQNQTLLATLQYCADAVVRHLDAAFARIWTLNEEGNVLELQASAGIYTHIDGAHSRIAVGEFKIGLIALERKPHITNSVQEDPRVQDKEWTKREGMVAFAGYPLIVDNQLLGVMAMFARQELNESTLVALASSADAIALGIKRKQTEEALAIQKQTLRAIIDNAPIWVWLTDTKGKMLLVNKTFCESVNVPEERFLAASHSSEILGGEAFAKCMASDVQVWSQDTPFYADEIIQFADGENHHLEVIKAKVKEANGSAIGLIGLGLDVTQQKEAQRKLQASEARFRKLAEQEALLNQLASNIRESLDLGTILATTVQQIRDLLQLDRCMFIWYLPDASPPAWDVVHEAKNDDLFSLLGYFPADITGTQSQKIANLEVYPIDDVATLSDPVERKFFLEVGYKSVLDLPIKSAEGLTGVICCVSCSEMRKWTKEEVELMEAIGAQLGIAISQSELYTKSVDSARIAQEQAAQLEVTLCELQQAQTQLVQAEKMSSLGQMVAGIAHEINNPISFIFGNLTYTEEYTTNLMKLVQMYRDEYPEPSPDIQQAIEVLELDFVLDDLPKMLSSMQVGATRIRDIVRSLRNFSRLDESDMKKVNIHEGIDSTLMILEHRLKVQPVSVEGTEYRRPAIQLVKEYGQLPLVECYAGLLNQVFMNIIANAIDVLQQPLENPGIIRIRTAVEGTLAVIRIADNGAGITDQVKQRIFDPFYTTKPIGSGTGMGLAISHSIIVEKHKGEIKCFSLVGKGSEFIIEIPIKRTEN</sequence>
<dbReference type="InterPro" id="IPR035965">
    <property type="entry name" value="PAS-like_dom_sf"/>
</dbReference>